<accession>A0A5B7K705</accession>
<organism evidence="2 3">
    <name type="scientific">Portunus trituberculatus</name>
    <name type="common">Swimming crab</name>
    <name type="synonym">Neptunus trituberculatus</name>
    <dbReference type="NCBI Taxonomy" id="210409"/>
    <lineage>
        <taxon>Eukaryota</taxon>
        <taxon>Metazoa</taxon>
        <taxon>Ecdysozoa</taxon>
        <taxon>Arthropoda</taxon>
        <taxon>Crustacea</taxon>
        <taxon>Multicrustacea</taxon>
        <taxon>Malacostraca</taxon>
        <taxon>Eumalacostraca</taxon>
        <taxon>Eucarida</taxon>
        <taxon>Decapoda</taxon>
        <taxon>Pleocyemata</taxon>
        <taxon>Brachyura</taxon>
        <taxon>Eubrachyura</taxon>
        <taxon>Portunoidea</taxon>
        <taxon>Portunidae</taxon>
        <taxon>Portuninae</taxon>
        <taxon>Portunus</taxon>
    </lineage>
</organism>
<protein>
    <submittedName>
        <fullName evidence="2">Uncharacterized protein</fullName>
    </submittedName>
</protein>
<keyword evidence="3" id="KW-1185">Reference proteome</keyword>
<sequence length="59" mass="6803">MPHKLHLISPATPLHSHRTRVLEREKGSSNRRGCGRYIEVKRLEIFPPREMTALVIGVM</sequence>
<dbReference type="Proteomes" id="UP000324222">
    <property type="component" value="Unassembled WGS sequence"/>
</dbReference>
<dbReference type="AlphaFoldDB" id="A0A5B7K705"/>
<evidence type="ECO:0000256" key="1">
    <source>
        <dbReference type="SAM" id="MobiDB-lite"/>
    </source>
</evidence>
<name>A0A5B7K705_PORTR</name>
<comment type="caution">
    <text evidence="2">The sequence shown here is derived from an EMBL/GenBank/DDBJ whole genome shotgun (WGS) entry which is preliminary data.</text>
</comment>
<reference evidence="2 3" key="1">
    <citation type="submission" date="2019-05" db="EMBL/GenBank/DDBJ databases">
        <title>Another draft genome of Portunus trituberculatus and its Hox gene families provides insights of decapod evolution.</title>
        <authorList>
            <person name="Jeong J.-H."/>
            <person name="Song I."/>
            <person name="Kim S."/>
            <person name="Choi T."/>
            <person name="Kim D."/>
            <person name="Ryu S."/>
            <person name="Kim W."/>
        </authorList>
    </citation>
    <scope>NUCLEOTIDE SEQUENCE [LARGE SCALE GENOMIC DNA]</scope>
    <source>
        <tissue evidence="2">Muscle</tissue>
    </source>
</reference>
<gene>
    <name evidence="2" type="ORF">E2C01_102007</name>
</gene>
<dbReference type="EMBL" id="VSRR010149969">
    <property type="protein sequence ID" value="MPD06212.1"/>
    <property type="molecule type" value="Genomic_DNA"/>
</dbReference>
<proteinExistence type="predicted"/>
<evidence type="ECO:0000313" key="3">
    <source>
        <dbReference type="Proteomes" id="UP000324222"/>
    </source>
</evidence>
<feature type="region of interest" description="Disordered" evidence="1">
    <location>
        <begin position="1"/>
        <end position="30"/>
    </location>
</feature>
<evidence type="ECO:0000313" key="2">
    <source>
        <dbReference type="EMBL" id="MPD06212.1"/>
    </source>
</evidence>